<feature type="transmembrane region" description="Helical" evidence="15">
    <location>
        <begin position="298"/>
        <end position="324"/>
    </location>
</feature>
<keyword evidence="11 13" id="KW-0539">Nucleus</keyword>
<accession>A0A8B6CPJ0</accession>
<evidence type="ECO:0000256" key="1">
    <source>
        <dbReference type="ARBA" id="ARBA00004477"/>
    </source>
</evidence>
<evidence type="ECO:0000256" key="5">
    <source>
        <dbReference type="ARBA" id="ARBA00022692"/>
    </source>
</evidence>
<dbReference type="GO" id="GO:0050291">
    <property type="term" value="F:sphingosine N-acyltransferase activity"/>
    <property type="evidence" value="ECO:0007669"/>
    <property type="project" value="UniProtKB-EC"/>
</dbReference>
<dbReference type="Pfam" id="PF03798">
    <property type="entry name" value="TRAM_LAG1_CLN8"/>
    <property type="match status" value="1"/>
</dbReference>
<dbReference type="SMART" id="SM00724">
    <property type="entry name" value="TLC"/>
    <property type="match status" value="1"/>
</dbReference>
<dbReference type="EMBL" id="UYJE01002024">
    <property type="protein sequence ID" value="VDI07188.1"/>
    <property type="molecule type" value="Genomic_DNA"/>
</dbReference>
<protein>
    <submittedName>
        <fullName evidence="18">Ceramide synthetase</fullName>
        <ecNumber evidence="18">2.3.1.24</ecNumber>
    </submittedName>
</protein>
<evidence type="ECO:0000256" key="3">
    <source>
        <dbReference type="ARBA" id="ARBA00004991"/>
    </source>
</evidence>
<evidence type="ECO:0000256" key="6">
    <source>
        <dbReference type="ARBA" id="ARBA00022824"/>
    </source>
</evidence>
<comment type="caution">
    <text evidence="18">The sequence shown here is derived from an EMBL/GenBank/DDBJ whole genome shotgun (WGS) entry which is preliminary data.</text>
</comment>
<feature type="domain" description="Homeobox" evidence="16">
    <location>
        <begin position="82"/>
        <end position="124"/>
    </location>
</feature>
<dbReference type="PANTHER" id="PTHR12560">
    <property type="entry name" value="LONGEVITY ASSURANCE FACTOR 1 LAG1"/>
    <property type="match status" value="1"/>
</dbReference>
<dbReference type="PANTHER" id="PTHR12560:SF0">
    <property type="entry name" value="LD18904P"/>
    <property type="match status" value="1"/>
</dbReference>
<evidence type="ECO:0000256" key="9">
    <source>
        <dbReference type="ARBA" id="ARBA00023136"/>
    </source>
</evidence>
<feature type="compositionally biased region" description="Acidic residues" evidence="14">
    <location>
        <begin position="345"/>
        <end position="354"/>
    </location>
</feature>
<evidence type="ECO:0000256" key="8">
    <source>
        <dbReference type="ARBA" id="ARBA00023098"/>
    </source>
</evidence>
<dbReference type="SMART" id="SM00389">
    <property type="entry name" value="HOX"/>
    <property type="match status" value="1"/>
</dbReference>
<dbReference type="InterPro" id="IPR016439">
    <property type="entry name" value="Lag1/Lac1-like"/>
</dbReference>
<dbReference type="GO" id="GO:0005789">
    <property type="term" value="C:endoplasmic reticulum membrane"/>
    <property type="evidence" value="ECO:0007669"/>
    <property type="project" value="UniProtKB-SubCell"/>
</dbReference>
<keyword evidence="11 13" id="KW-0371">Homeobox</keyword>
<dbReference type="GO" id="GO:0003677">
    <property type="term" value="F:DNA binding"/>
    <property type="evidence" value="ECO:0007669"/>
    <property type="project" value="UniProtKB-UniRule"/>
</dbReference>
<keyword evidence="8" id="KW-0443">Lipid metabolism</keyword>
<feature type="DNA-binding region" description="Homeobox" evidence="11">
    <location>
        <begin position="84"/>
        <end position="125"/>
    </location>
</feature>
<feature type="region of interest" description="Disordered" evidence="14">
    <location>
        <begin position="338"/>
        <end position="405"/>
    </location>
</feature>
<feature type="transmembrane region" description="Helical" evidence="15">
    <location>
        <begin position="132"/>
        <end position="151"/>
    </location>
</feature>
<dbReference type="SUPFAM" id="SSF46689">
    <property type="entry name" value="Homeodomain-like"/>
    <property type="match status" value="1"/>
</dbReference>
<feature type="transmembrane region" description="Helical" evidence="15">
    <location>
        <begin position="176"/>
        <end position="195"/>
    </location>
</feature>
<comment type="pathway">
    <text evidence="2">Lipid metabolism; sphingolipid metabolism.</text>
</comment>
<evidence type="ECO:0000256" key="12">
    <source>
        <dbReference type="PROSITE-ProRule" id="PRU00205"/>
    </source>
</evidence>
<dbReference type="UniPathway" id="UPA00222"/>
<dbReference type="AlphaFoldDB" id="A0A8B6CPJ0"/>
<evidence type="ECO:0000256" key="13">
    <source>
        <dbReference type="RuleBase" id="RU000682"/>
    </source>
</evidence>
<keyword evidence="7 15" id="KW-1133">Transmembrane helix</keyword>
<feature type="transmembrane region" description="Helical" evidence="15">
    <location>
        <begin position="202"/>
        <end position="221"/>
    </location>
</feature>
<dbReference type="Proteomes" id="UP000596742">
    <property type="component" value="Unassembled WGS sequence"/>
</dbReference>
<feature type="domain" description="TLC" evidence="17">
    <location>
        <begin position="127"/>
        <end position="328"/>
    </location>
</feature>
<evidence type="ECO:0000256" key="7">
    <source>
        <dbReference type="ARBA" id="ARBA00022989"/>
    </source>
</evidence>
<dbReference type="InterPro" id="IPR009057">
    <property type="entry name" value="Homeodomain-like_sf"/>
</dbReference>
<comment type="pathway">
    <text evidence="3">Sphingolipid metabolism.</text>
</comment>
<feature type="transmembrane region" description="Helical" evidence="15">
    <location>
        <begin position="256"/>
        <end position="278"/>
    </location>
</feature>
<sequence length="405" mass="48272">MASTFWSEWFWLPEGVTWDDLKSEESDKYQPQVKDLSIVLYLAIFVFLIRKILERFLFTKIGEYFCIRDRVPKKAPKNNICEESYKIRKFPKEDALLQLSKQTDLSVRQIERWFRVRRNQDRPSMMCRFTEAAWRFTFYFSIFMYGLWVLWDKEWFADSTYCWKGYPYHYLSSGIYWYYQIEMSFYWSLLFSQFFDVKRKDFWEMFFHHLATIFLLTFSWSLNFTRVGTLVLVIHDAVDFWLEIAKCAKYAGFQKLCDAGFAIMGIVWFVTRLVIYPFKVLKTSWFECKEIVGIYPSLYVFNAMLLVLLILHVYWFKLIVIVAYRAIFKSHEDNQEITDIRSSTEEEVSEEAEADSNNTASSNHIANHYDGKKASKLLSRNTTSKASVDDCLPTDQSSACNHTDK</sequence>
<comment type="subcellular location">
    <subcellularLocation>
        <location evidence="1">Endoplasmic reticulum membrane</location>
        <topology evidence="1">Multi-pass membrane protein</topology>
    </subcellularLocation>
    <subcellularLocation>
        <location evidence="11 13">Nucleus</location>
    </subcellularLocation>
</comment>
<dbReference type="GO" id="GO:0005634">
    <property type="term" value="C:nucleus"/>
    <property type="evidence" value="ECO:0007669"/>
    <property type="project" value="UniProtKB-SubCell"/>
</dbReference>
<dbReference type="PIRSF" id="PIRSF005225">
    <property type="entry name" value="LAG1_LAC1"/>
    <property type="match status" value="1"/>
</dbReference>
<dbReference type="Pfam" id="PF00046">
    <property type="entry name" value="Homeodomain"/>
    <property type="match status" value="1"/>
</dbReference>
<comment type="catalytic activity">
    <reaction evidence="10">
        <text>sphinganine + octadecanoyl-CoA = N-(octadecanoyl)-sphinganine + CoA + H(+)</text>
        <dbReference type="Rhea" id="RHEA:36547"/>
        <dbReference type="ChEBI" id="CHEBI:15378"/>
        <dbReference type="ChEBI" id="CHEBI:57287"/>
        <dbReference type="ChEBI" id="CHEBI:57394"/>
        <dbReference type="ChEBI" id="CHEBI:57817"/>
        <dbReference type="ChEBI" id="CHEBI:67033"/>
    </reaction>
    <physiologicalReaction direction="left-to-right" evidence="10">
        <dbReference type="Rhea" id="RHEA:36548"/>
    </physiologicalReaction>
</comment>
<keyword evidence="4 18" id="KW-0808">Transferase</keyword>
<keyword evidence="18" id="KW-0012">Acyltransferase</keyword>
<evidence type="ECO:0000256" key="4">
    <source>
        <dbReference type="ARBA" id="ARBA00022679"/>
    </source>
</evidence>
<feature type="compositionally biased region" description="Polar residues" evidence="14">
    <location>
        <begin position="394"/>
        <end position="405"/>
    </location>
</feature>
<keyword evidence="6" id="KW-0256">Endoplasmic reticulum</keyword>
<evidence type="ECO:0000313" key="19">
    <source>
        <dbReference type="Proteomes" id="UP000596742"/>
    </source>
</evidence>
<organism evidence="18 19">
    <name type="scientific">Mytilus galloprovincialis</name>
    <name type="common">Mediterranean mussel</name>
    <dbReference type="NCBI Taxonomy" id="29158"/>
    <lineage>
        <taxon>Eukaryota</taxon>
        <taxon>Metazoa</taxon>
        <taxon>Spiralia</taxon>
        <taxon>Lophotrochozoa</taxon>
        <taxon>Mollusca</taxon>
        <taxon>Bivalvia</taxon>
        <taxon>Autobranchia</taxon>
        <taxon>Pteriomorphia</taxon>
        <taxon>Mytilida</taxon>
        <taxon>Mytiloidea</taxon>
        <taxon>Mytilidae</taxon>
        <taxon>Mytilinae</taxon>
        <taxon>Mytilus</taxon>
    </lineage>
</organism>
<evidence type="ECO:0000256" key="2">
    <source>
        <dbReference type="ARBA" id="ARBA00004760"/>
    </source>
</evidence>
<dbReference type="EC" id="2.3.1.24" evidence="18"/>
<dbReference type="FunFam" id="1.10.10.60:FF:000020">
    <property type="entry name" value="Ceramide synthase 5"/>
    <property type="match status" value="1"/>
</dbReference>
<evidence type="ECO:0000313" key="18">
    <source>
        <dbReference type="EMBL" id="VDI07188.1"/>
    </source>
</evidence>
<dbReference type="InterPro" id="IPR006634">
    <property type="entry name" value="TLC-dom"/>
</dbReference>
<name>A0A8B6CPJ0_MYTGA</name>
<proteinExistence type="predicted"/>
<dbReference type="CDD" id="cd00086">
    <property type="entry name" value="homeodomain"/>
    <property type="match status" value="1"/>
</dbReference>
<evidence type="ECO:0000259" key="17">
    <source>
        <dbReference type="PROSITE" id="PS50922"/>
    </source>
</evidence>
<dbReference type="PROSITE" id="PS50922">
    <property type="entry name" value="TLC"/>
    <property type="match status" value="1"/>
</dbReference>
<dbReference type="PROSITE" id="PS50071">
    <property type="entry name" value="HOMEOBOX_2"/>
    <property type="match status" value="1"/>
</dbReference>
<evidence type="ECO:0000256" key="15">
    <source>
        <dbReference type="SAM" id="Phobius"/>
    </source>
</evidence>
<dbReference type="OrthoDB" id="537032at2759"/>
<evidence type="ECO:0000256" key="14">
    <source>
        <dbReference type="SAM" id="MobiDB-lite"/>
    </source>
</evidence>
<keyword evidence="9 12" id="KW-0472">Membrane</keyword>
<keyword evidence="19" id="KW-1185">Reference proteome</keyword>
<gene>
    <name evidence="18" type="ORF">MGAL_10B033596</name>
</gene>
<dbReference type="GO" id="GO:0046513">
    <property type="term" value="P:ceramide biosynthetic process"/>
    <property type="evidence" value="ECO:0007669"/>
    <property type="project" value="InterPro"/>
</dbReference>
<evidence type="ECO:0000256" key="11">
    <source>
        <dbReference type="PROSITE-ProRule" id="PRU00108"/>
    </source>
</evidence>
<dbReference type="Gene3D" id="1.10.10.60">
    <property type="entry name" value="Homeodomain-like"/>
    <property type="match status" value="1"/>
</dbReference>
<feature type="transmembrane region" description="Helical" evidence="15">
    <location>
        <begin position="36"/>
        <end position="53"/>
    </location>
</feature>
<keyword evidence="11 13" id="KW-0238">DNA-binding</keyword>
<evidence type="ECO:0000256" key="10">
    <source>
        <dbReference type="ARBA" id="ARBA00049036"/>
    </source>
</evidence>
<reference evidence="18" key="1">
    <citation type="submission" date="2018-11" db="EMBL/GenBank/DDBJ databases">
        <authorList>
            <person name="Alioto T."/>
            <person name="Alioto T."/>
        </authorList>
    </citation>
    <scope>NUCLEOTIDE SEQUENCE</scope>
</reference>
<dbReference type="InterPro" id="IPR001356">
    <property type="entry name" value="HD"/>
</dbReference>
<keyword evidence="5 12" id="KW-0812">Transmembrane</keyword>
<evidence type="ECO:0000259" key="16">
    <source>
        <dbReference type="PROSITE" id="PS50071"/>
    </source>
</evidence>